<dbReference type="GO" id="GO:0003676">
    <property type="term" value="F:nucleic acid binding"/>
    <property type="evidence" value="ECO:0007669"/>
    <property type="project" value="InterPro"/>
</dbReference>
<feature type="region of interest" description="Disordered" evidence="1">
    <location>
        <begin position="242"/>
        <end position="269"/>
    </location>
</feature>
<evidence type="ECO:0000256" key="1">
    <source>
        <dbReference type="SAM" id="MobiDB-lite"/>
    </source>
</evidence>
<dbReference type="PANTHER" id="PTHR38681:SF1">
    <property type="entry name" value="RETROVIRUS-RELATED POL POLYPROTEIN FROM TRANSPOSON 412-LIKE PROTEIN"/>
    <property type="match status" value="1"/>
</dbReference>
<dbReference type="InterPro" id="IPR036397">
    <property type="entry name" value="RNaseH_sf"/>
</dbReference>
<dbReference type="AlphaFoldDB" id="A0A4Y2IVK0"/>
<dbReference type="EMBL" id="BGPR01002977">
    <property type="protein sequence ID" value="GBM81921.1"/>
    <property type="molecule type" value="Genomic_DNA"/>
</dbReference>
<dbReference type="SUPFAM" id="SSF53098">
    <property type="entry name" value="Ribonuclease H-like"/>
    <property type="match status" value="1"/>
</dbReference>
<dbReference type="Proteomes" id="UP000499080">
    <property type="component" value="Unassembled WGS sequence"/>
</dbReference>
<dbReference type="GO" id="GO:0015074">
    <property type="term" value="P:DNA integration"/>
    <property type="evidence" value="ECO:0007669"/>
    <property type="project" value="InterPro"/>
</dbReference>
<name>A0A4Y2IVK0_ARAVE</name>
<proteinExistence type="predicted"/>
<keyword evidence="4" id="KW-1185">Reference proteome</keyword>
<dbReference type="Gene3D" id="3.30.420.10">
    <property type="entry name" value="Ribonuclease H-like superfamily/Ribonuclease H"/>
    <property type="match status" value="1"/>
</dbReference>
<evidence type="ECO:0000313" key="4">
    <source>
        <dbReference type="Proteomes" id="UP000499080"/>
    </source>
</evidence>
<dbReference type="InterPro" id="IPR001584">
    <property type="entry name" value="Integrase_cat-core"/>
</dbReference>
<feature type="compositionally biased region" description="Low complexity" evidence="1">
    <location>
        <begin position="253"/>
        <end position="269"/>
    </location>
</feature>
<comment type="caution">
    <text evidence="3">The sequence shown here is derived from an EMBL/GenBank/DDBJ whole genome shotgun (WGS) entry which is preliminary data.</text>
</comment>
<dbReference type="PROSITE" id="PS50994">
    <property type="entry name" value="INTEGRASE"/>
    <property type="match status" value="1"/>
</dbReference>
<reference evidence="3 4" key="1">
    <citation type="journal article" date="2019" name="Sci. Rep.">
        <title>Orb-weaving spider Araneus ventricosus genome elucidates the spidroin gene catalogue.</title>
        <authorList>
            <person name="Kono N."/>
            <person name="Nakamura H."/>
            <person name="Ohtoshi R."/>
            <person name="Moran D.A.P."/>
            <person name="Shinohara A."/>
            <person name="Yoshida Y."/>
            <person name="Fujiwara M."/>
            <person name="Mori M."/>
            <person name="Tomita M."/>
            <person name="Arakawa K."/>
        </authorList>
    </citation>
    <scope>NUCLEOTIDE SEQUENCE [LARGE SCALE GENOMIC DNA]</scope>
</reference>
<accession>A0A4Y2IVK0</accession>
<evidence type="ECO:0000313" key="3">
    <source>
        <dbReference type="EMBL" id="GBM81921.1"/>
    </source>
</evidence>
<evidence type="ECO:0000259" key="2">
    <source>
        <dbReference type="PROSITE" id="PS50994"/>
    </source>
</evidence>
<dbReference type="PANTHER" id="PTHR38681">
    <property type="entry name" value="RETROVIRUS-RELATED POL POLYPROTEIN FROM TRANSPOSON 412-LIKE PROTEIN-RELATED"/>
    <property type="match status" value="1"/>
</dbReference>
<sequence>MIDQTANTIAETFYSGWISRFGVPDVVTTDQGRNFESDLFHSFTKYLGISNIRTAAYNPAANGMVERFQRQLKASLMCRLGSTERWVQQVPTILLGIRTAFKEDINAFSAELVYGSKLRLPGQFLQDNSVKTEPSEFPDLLRQHFRNLRPVAASSHSSAQIFVYKELVNYSHVFVRRDAVRRPLQQPYDGPFQVLQRKEKDYKIQVKDKPIWISINRLKPAFGLEEPGASVSTCKSSAYIPANKPSGSIPANEPSASSTASASFPESSSTYTTRFGRKVRFLQPVKHRH</sequence>
<gene>
    <name evidence="3" type="ORF">AVEN_4079_1</name>
</gene>
<feature type="domain" description="Integrase catalytic" evidence="2">
    <location>
        <begin position="1"/>
        <end position="129"/>
    </location>
</feature>
<organism evidence="3 4">
    <name type="scientific">Araneus ventricosus</name>
    <name type="common">Orbweaver spider</name>
    <name type="synonym">Epeira ventricosa</name>
    <dbReference type="NCBI Taxonomy" id="182803"/>
    <lineage>
        <taxon>Eukaryota</taxon>
        <taxon>Metazoa</taxon>
        <taxon>Ecdysozoa</taxon>
        <taxon>Arthropoda</taxon>
        <taxon>Chelicerata</taxon>
        <taxon>Arachnida</taxon>
        <taxon>Araneae</taxon>
        <taxon>Araneomorphae</taxon>
        <taxon>Entelegynae</taxon>
        <taxon>Araneoidea</taxon>
        <taxon>Araneidae</taxon>
        <taxon>Araneus</taxon>
    </lineage>
</organism>
<protein>
    <recommendedName>
        <fullName evidence="2">Integrase catalytic domain-containing protein</fullName>
    </recommendedName>
</protein>
<dbReference type="OrthoDB" id="6436868at2759"/>
<dbReference type="InterPro" id="IPR012337">
    <property type="entry name" value="RNaseH-like_sf"/>
</dbReference>